<dbReference type="HOGENOM" id="CLU_018570_2_0_6"/>
<dbReference type="InterPro" id="IPR008557">
    <property type="entry name" value="PhoX"/>
</dbReference>
<protein>
    <submittedName>
        <fullName evidence="1">UxpB protein</fullName>
    </submittedName>
</protein>
<reference evidence="1 2" key="1">
    <citation type="submission" date="2013-12" db="EMBL/GenBank/DDBJ databases">
        <authorList>
            <consortium name="DOE Joint Genome Institute"/>
            <person name="Kappler U."/>
            <person name="Huntemann M."/>
            <person name="Han J."/>
            <person name="Chen A."/>
            <person name="Kyrpides N."/>
            <person name="Mavromatis K."/>
            <person name="Markowitz V."/>
            <person name="Palaniappan K."/>
            <person name="Ivanova N."/>
            <person name="Schaumberg A."/>
            <person name="Pati A."/>
            <person name="Liolios K."/>
            <person name="Nordberg H.P."/>
            <person name="Cantor M.N."/>
            <person name="Hua S.X."/>
            <person name="Woyke T."/>
        </authorList>
    </citation>
    <scope>NUCLEOTIDE SEQUENCE [LARGE SCALE GENOMIC DNA]</scope>
    <source>
        <strain evidence="2">AL2</strain>
    </source>
</reference>
<accession>W0DQ87</accession>
<gene>
    <name evidence="1" type="ORF">THIAE_02265</name>
</gene>
<dbReference type="OrthoDB" id="9801383at2"/>
<dbReference type="AlphaFoldDB" id="W0DQ87"/>
<dbReference type="STRING" id="717772.THIAE_02265"/>
<proteinExistence type="predicted"/>
<dbReference type="InParanoid" id="W0DQ87"/>
<name>W0DQ87_9GAMM</name>
<dbReference type="RefSeq" id="WP_006459874.1">
    <property type="nucleotide sequence ID" value="NZ_CP007030.1"/>
</dbReference>
<dbReference type="PANTHER" id="PTHR35399:SF2">
    <property type="entry name" value="DUF839 DOMAIN-CONTAINING PROTEIN"/>
    <property type="match status" value="1"/>
</dbReference>
<dbReference type="EMBL" id="CP007030">
    <property type="protein sequence ID" value="AHF00755.1"/>
    <property type="molecule type" value="Genomic_DNA"/>
</dbReference>
<dbReference type="KEGG" id="tao:THIAE_02265"/>
<dbReference type="eggNOG" id="COG3211">
    <property type="taxonomic scope" value="Bacteria"/>
</dbReference>
<keyword evidence="2" id="KW-1185">Reference proteome</keyword>
<organism evidence="1 2">
    <name type="scientific">Thiomicrospira aerophila AL3</name>
    <dbReference type="NCBI Taxonomy" id="717772"/>
    <lineage>
        <taxon>Bacteria</taxon>
        <taxon>Pseudomonadati</taxon>
        <taxon>Pseudomonadota</taxon>
        <taxon>Gammaproteobacteria</taxon>
        <taxon>Thiotrichales</taxon>
        <taxon>Piscirickettsiaceae</taxon>
        <taxon>Thiomicrospira</taxon>
    </lineage>
</organism>
<dbReference type="PANTHER" id="PTHR35399">
    <property type="entry name" value="SLR8030 PROTEIN"/>
    <property type="match status" value="1"/>
</dbReference>
<evidence type="ECO:0000313" key="2">
    <source>
        <dbReference type="Proteomes" id="UP000005380"/>
    </source>
</evidence>
<dbReference type="Pfam" id="PF05787">
    <property type="entry name" value="PhoX"/>
    <property type="match status" value="1"/>
</dbReference>
<evidence type="ECO:0000313" key="1">
    <source>
        <dbReference type="EMBL" id="AHF00755.1"/>
    </source>
</evidence>
<dbReference type="SUPFAM" id="SSF63829">
    <property type="entry name" value="Calcium-dependent phosphotriesterase"/>
    <property type="match status" value="1"/>
</dbReference>
<sequence>MTLTNHRIDHQDADERLCNTSNNTEFYQVLAPKLKRRDFLIGSLGLAFLTLPKGAALANESTPSTVSRPASRLGFNPVMVSEADKIILPEGYQYQVILPFGSRLPHPDQELTIGSHHDGMHFFPIYGGNGEGLLVLNHEYIEPRFLHNSYQGRTFSSSAVYIDSEGHRDAKEVLDEMAAHGVTVVHIKRDEQGEWLPTTSPLNRRIDATTLMEISGPARGHEKMRTPFSPEGTQARGTINNCAHGVTPWGTYLTCEENWAGYFYNPTSQPREQQRYGVRSETSGRYAWERAKGSATHADLFQRFKADDEFVNEPNQFGWVVEIDPLDPHSTPIKRTALGRFAHEGVIFRPAIEGQPIECYMGDDARFEYIYRYVSDTTYSKNKPQPNLLDKGTLYVAKFHEDGRGEWLPLVFGQGPLTAENGFDSQGDVLINTRLAADLMGATKMDRPEWGAIDPNSGEVYFTLTNNTRRQAEQVDAANPRAGNPYGHIIRWQESTTLPTHFNWDIFLLAGDQSDSEFAGVPLNDTNQFNAPDGLWFDKDGRLWIQTDMSERVLNTGDFSQFGNNQMLACDPASGDLRRFLVGPIGQEITGITATPDGKTLFINVQHPGATTTADAFKRNQFSSRWPMGYGVPRSATVVITKTDGGVIGT</sequence>
<dbReference type="Proteomes" id="UP000005380">
    <property type="component" value="Chromosome"/>
</dbReference>